<keyword evidence="1" id="KW-1133">Transmembrane helix</keyword>
<evidence type="ECO:0000313" key="2">
    <source>
        <dbReference type="EMBL" id="MCL6682398.1"/>
    </source>
</evidence>
<keyword evidence="1" id="KW-0472">Membrane</keyword>
<sequence>MALGALISAYQEDDRGGLRALFPLAGQTLVEYQVRCAAAVGAAPIVIMVERIPAMLNEAFERLRDEGIAVVPVSDGAEAASRFEAGALILQIADGLAPDLPLLSKLAELAEPAVATVPDDEQHQNFERIDGISRWAGASLVEGHVLSSTAAMLGDWDLQSTLLRRTVQDGARHVAAGGAGVLLADKPDDLADYERRLLVATRGERSDWSSRYILPIVEEFATERLMEGALKPSYLVVGGLLLTFAAAFCFSRGWLWEALALLVLSTPLDLIGSRLASLRLQPLPPRHLAKRLLWPAAGLALLALGWWASRHGGGWGALFAALTACAFAEAMRIEKSGSELPAQPWLFSRRNAIFLGIPFAIGGWWIPYLILLATYAAVSFFVLQHFRHRIARD</sequence>
<evidence type="ECO:0008006" key="4">
    <source>
        <dbReference type="Google" id="ProtNLM"/>
    </source>
</evidence>
<protein>
    <recommendedName>
        <fullName evidence="4">MobA-like NTP transferase domain-containing protein</fullName>
    </recommendedName>
</protein>
<evidence type="ECO:0000313" key="3">
    <source>
        <dbReference type="Proteomes" id="UP001165363"/>
    </source>
</evidence>
<organism evidence="2 3">
    <name type="scientific">Sphingomonas alba</name>
    <dbReference type="NCBI Taxonomy" id="2908208"/>
    <lineage>
        <taxon>Bacteria</taxon>
        <taxon>Pseudomonadati</taxon>
        <taxon>Pseudomonadota</taxon>
        <taxon>Alphaproteobacteria</taxon>
        <taxon>Sphingomonadales</taxon>
        <taxon>Sphingomonadaceae</taxon>
        <taxon>Sphingomonas</taxon>
    </lineage>
</organism>
<keyword evidence="1" id="KW-0812">Transmembrane</keyword>
<accession>A0ABT0RIE9</accession>
<keyword evidence="3" id="KW-1185">Reference proteome</keyword>
<dbReference type="RefSeq" id="WP_249846370.1">
    <property type="nucleotide sequence ID" value="NZ_JAMGBD010000001.1"/>
</dbReference>
<feature type="transmembrane region" description="Helical" evidence="1">
    <location>
        <begin position="234"/>
        <end position="255"/>
    </location>
</feature>
<feature type="transmembrane region" description="Helical" evidence="1">
    <location>
        <begin position="292"/>
        <end position="308"/>
    </location>
</feature>
<dbReference type="EMBL" id="JAMGBD010000001">
    <property type="protein sequence ID" value="MCL6682398.1"/>
    <property type="molecule type" value="Genomic_DNA"/>
</dbReference>
<feature type="transmembrane region" description="Helical" evidence="1">
    <location>
        <begin position="352"/>
        <end position="383"/>
    </location>
</feature>
<comment type="caution">
    <text evidence="2">The sequence shown here is derived from an EMBL/GenBank/DDBJ whole genome shotgun (WGS) entry which is preliminary data.</text>
</comment>
<proteinExistence type="predicted"/>
<dbReference type="Proteomes" id="UP001165363">
    <property type="component" value="Unassembled WGS sequence"/>
</dbReference>
<evidence type="ECO:0000256" key="1">
    <source>
        <dbReference type="SAM" id="Phobius"/>
    </source>
</evidence>
<gene>
    <name evidence="2" type="ORF">LZ536_00570</name>
</gene>
<reference evidence="2" key="1">
    <citation type="submission" date="2022-05" db="EMBL/GenBank/DDBJ databases">
        <authorList>
            <person name="Jo J.-H."/>
            <person name="Im W.-T."/>
        </authorList>
    </citation>
    <scope>NUCLEOTIDE SEQUENCE</scope>
    <source>
        <strain evidence="2">SE158</strain>
    </source>
</reference>
<name>A0ABT0RIE9_9SPHN</name>